<keyword evidence="3" id="KW-1185">Reference proteome</keyword>
<feature type="domain" description="DnaJ homologue subfamily C member 28 conserved" evidence="1">
    <location>
        <begin position="7"/>
        <end position="73"/>
    </location>
</feature>
<dbReference type="Proteomes" id="UP000029577">
    <property type="component" value="Unassembled WGS sequence"/>
</dbReference>
<dbReference type="STRING" id="642227.HA49_23290"/>
<proteinExistence type="predicted"/>
<evidence type="ECO:0000313" key="2">
    <source>
        <dbReference type="EMBL" id="KKA63531.1"/>
    </source>
</evidence>
<dbReference type="AlphaFoldDB" id="A0A0F5BW05"/>
<dbReference type="OrthoDB" id="9798476at2"/>
<accession>A0A0F5BW05</accession>
<dbReference type="PANTHER" id="PTHR39158:SF1">
    <property type="entry name" value="DNAJ HOMOLOG SUBFAMILY C MEMBER 28"/>
    <property type="match status" value="1"/>
</dbReference>
<evidence type="ECO:0000259" key="1">
    <source>
        <dbReference type="Pfam" id="PF09350"/>
    </source>
</evidence>
<dbReference type="Pfam" id="PF09350">
    <property type="entry name" value="DJC28_CD"/>
    <property type="match status" value="1"/>
</dbReference>
<gene>
    <name evidence="2" type="ORF">HA49_23290</name>
</gene>
<dbReference type="NCBIfam" id="NF007572">
    <property type="entry name" value="PRK10203.1"/>
    <property type="match status" value="1"/>
</dbReference>
<dbReference type="RefSeq" id="WP_046791919.1">
    <property type="nucleotide sequence ID" value="NZ_JPKR02000005.1"/>
</dbReference>
<dbReference type="InterPro" id="IPR052573">
    <property type="entry name" value="DnaJ_C_subfamily_28"/>
</dbReference>
<organism evidence="2 3">
    <name type="scientific">Tatumella morbirosei</name>
    <dbReference type="NCBI Taxonomy" id="642227"/>
    <lineage>
        <taxon>Bacteria</taxon>
        <taxon>Pseudomonadati</taxon>
        <taxon>Pseudomonadota</taxon>
        <taxon>Gammaproteobacteria</taxon>
        <taxon>Enterobacterales</taxon>
        <taxon>Erwiniaceae</taxon>
        <taxon>Tatumella</taxon>
    </lineage>
</organism>
<reference evidence="2" key="1">
    <citation type="submission" date="2014-12" db="EMBL/GenBank/DDBJ databases">
        <title>The draft genome of the Tatumella morbirosei type strain, LMG23360T isolated from pineapple rot.</title>
        <authorList>
            <person name="Smits T.H."/>
            <person name="Palmer M."/>
            <person name="Venter S.N."/>
            <person name="Duffy B."/>
            <person name="Steenkamp E.T."/>
            <person name="Chan W.Y."/>
            <person name="Coutinho T.A."/>
            <person name="Coetzee M.P."/>
            <person name="De Maayer P."/>
        </authorList>
    </citation>
    <scope>NUCLEOTIDE SEQUENCE [LARGE SCALE GENOMIC DNA]</scope>
    <source>
        <strain evidence="2">LMG 23360</strain>
    </source>
</reference>
<sequence length="123" mass="14085">MWLIDQLAEQHILSALEKGELSGLPGEGKPLVLEDDSQVPAELRTAYRLLKNSGFLPPELELRREALALVDLLQQLDPVDHQAAEYHKQLRLLELKLRQAGLSTEFLYEKRYGERAARRLNTK</sequence>
<evidence type="ECO:0000313" key="3">
    <source>
        <dbReference type="Proteomes" id="UP000029577"/>
    </source>
</evidence>
<dbReference type="PANTHER" id="PTHR39158">
    <property type="entry name" value="OS08G0560600 PROTEIN"/>
    <property type="match status" value="1"/>
</dbReference>
<comment type="caution">
    <text evidence="2">The sequence shown here is derived from an EMBL/GenBank/DDBJ whole genome shotgun (WGS) entry which is preliminary data.</text>
</comment>
<protein>
    <recommendedName>
        <fullName evidence="1">DnaJ homologue subfamily C member 28 conserved domain-containing protein</fullName>
    </recommendedName>
</protein>
<dbReference type="InterPro" id="IPR018961">
    <property type="entry name" value="DnaJ_homolog_subfam-C_membr-28"/>
</dbReference>
<dbReference type="EMBL" id="JPKR02000005">
    <property type="protein sequence ID" value="KKA63531.1"/>
    <property type="molecule type" value="Genomic_DNA"/>
</dbReference>
<name>A0A0F5BW05_9GAMM</name>